<evidence type="ECO:0000313" key="3">
    <source>
        <dbReference type="Proteomes" id="UP000288805"/>
    </source>
</evidence>
<evidence type="ECO:0000313" key="2">
    <source>
        <dbReference type="EMBL" id="RVW58544.1"/>
    </source>
</evidence>
<dbReference type="Proteomes" id="UP000288805">
    <property type="component" value="Unassembled WGS sequence"/>
</dbReference>
<feature type="region of interest" description="Disordered" evidence="1">
    <location>
        <begin position="175"/>
        <end position="194"/>
    </location>
</feature>
<evidence type="ECO:0000256" key="1">
    <source>
        <dbReference type="SAM" id="MobiDB-lite"/>
    </source>
</evidence>
<name>A0A438FEY6_VITVI</name>
<comment type="caution">
    <text evidence="2">The sequence shown here is derived from an EMBL/GenBank/DDBJ whole genome shotgun (WGS) entry which is preliminary data.</text>
</comment>
<feature type="compositionally biased region" description="Basic residues" evidence="1">
    <location>
        <begin position="154"/>
        <end position="163"/>
    </location>
</feature>
<feature type="region of interest" description="Disordered" evidence="1">
    <location>
        <begin position="13"/>
        <end position="36"/>
    </location>
</feature>
<dbReference type="AlphaFoldDB" id="A0A438FEY6"/>
<accession>A0A438FEY6</accession>
<feature type="compositionally biased region" description="Polar residues" evidence="1">
    <location>
        <begin position="185"/>
        <end position="194"/>
    </location>
</feature>
<reference evidence="2 3" key="1">
    <citation type="journal article" date="2018" name="PLoS Genet.">
        <title>Population sequencing reveals clonal diversity and ancestral inbreeding in the grapevine cultivar Chardonnay.</title>
        <authorList>
            <person name="Roach M.J."/>
            <person name="Johnson D.L."/>
            <person name="Bohlmann J."/>
            <person name="van Vuuren H.J."/>
            <person name="Jones S.J."/>
            <person name="Pretorius I.S."/>
            <person name="Schmidt S.A."/>
            <person name="Borneman A.R."/>
        </authorList>
    </citation>
    <scope>NUCLEOTIDE SEQUENCE [LARGE SCALE GENOMIC DNA]</scope>
    <source>
        <strain evidence="3">cv. Chardonnay</strain>
        <tissue evidence="2">Leaf</tissue>
    </source>
</reference>
<proteinExistence type="predicted"/>
<gene>
    <name evidence="2" type="ORF">CK203_111399</name>
</gene>
<dbReference type="EMBL" id="QGNW01000943">
    <property type="protein sequence ID" value="RVW58544.1"/>
    <property type="molecule type" value="Genomic_DNA"/>
</dbReference>
<sequence length="194" mass="21350">MISGGRKCKEIEKGSIGVKSEQKQSKNRVKQSNNRGLRDFVASAKLTLLELVSQPKEKPLRNRRVSAKAAILCETISQLRNGCEAIKREIPISQPEAPFRRGFKRGNAIAASVHLLPSPTTRTSDHLLRSSLPAKFRQSDMARTRGAKSSSPSSRKRVPRGRLFKAPLLNLRGQKLFPSGEARASKSSGEALSH</sequence>
<organism evidence="2 3">
    <name type="scientific">Vitis vinifera</name>
    <name type="common">Grape</name>
    <dbReference type="NCBI Taxonomy" id="29760"/>
    <lineage>
        <taxon>Eukaryota</taxon>
        <taxon>Viridiplantae</taxon>
        <taxon>Streptophyta</taxon>
        <taxon>Embryophyta</taxon>
        <taxon>Tracheophyta</taxon>
        <taxon>Spermatophyta</taxon>
        <taxon>Magnoliopsida</taxon>
        <taxon>eudicotyledons</taxon>
        <taxon>Gunneridae</taxon>
        <taxon>Pentapetalae</taxon>
        <taxon>rosids</taxon>
        <taxon>Vitales</taxon>
        <taxon>Vitaceae</taxon>
        <taxon>Viteae</taxon>
        <taxon>Vitis</taxon>
    </lineage>
</organism>
<protein>
    <submittedName>
        <fullName evidence="2">Uncharacterized protein</fullName>
    </submittedName>
</protein>
<feature type="region of interest" description="Disordered" evidence="1">
    <location>
        <begin position="120"/>
        <end position="165"/>
    </location>
</feature>